<accession>A0A392Q3E1</accession>
<keyword evidence="1" id="KW-0472">Membrane</keyword>
<keyword evidence="1" id="KW-0812">Transmembrane</keyword>
<feature type="transmembrane region" description="Helical" evidence="1">
    <location>
        <begin position="20"/>
        <end position="48"/>
    </location>
</feature>
<reference evidence="2 3" key="1">
    <citation type="journal article" date="2018" name="Front. Plant Sci.">
        <title>Red Clover (Trifolium pratense) and Zigzag Clover (T. medium) - A Picture of Genomic Similarities and Differences.</title>
        <authorList>
            <person name="Dluhosova J."/>
            <person name="Istvanek J."/>
            <person name="Nedelnik J."/>
            <person name="Repkova J."/>
        </authorList>
    </citation>
    <scope>NUCLEOTIDE SEQUENCE [LARGE SCALE GENOMIC DNA]</scope>
    <source>
        <strain evidence="3">cv. 10/8</strain>
        <tissue evidence="2">Leaf</tissue>
    </source>
</reference>
<name>A0A392Q3E1_9FABA</name>
<organism evidence="2 3">
    <name type="scientific">Trifolium medium</name>
    <dbReference type="NCBI Taxonomy" id="97028"/>
    <lineage>
        <taxon>Eukaryota</taxon>
        <taxon>Viridiplantae</taxon>
        <taxon>Streptophyta</taxon>
        <taxon>Embryophyta</taxon>
        <taxon>Tracheophyta</taxon>
        <taxon>Spermatophyta</taxon>
        <taxon>Magnoliopsida</taxon>
        <taxon>eudicotyledons</taxon>
        <taxon>Gunneridae</taxon>
        <taxon>Pentapetalae</taxon>
        <taxon>rosids</taxon>
        <taxon>fabids</taxon>
        <taxon>Fabales</taxon>
        <taxon>Fabaceae</taxon>
        <taxon>Papilionoideae</taxon>
        <taxon>50 kb inversion clade</taxon>
        <taxon>NPAAA clade</taxon>
        <taxon>Hologalegina</taxon>
        <taxon>IRL clade</taxon>
        <taxon>Trifolieae</taxon>
        <taxon>Trifolium</taxon>
    </lineage>
</organism>
<dbReference type="AlphaFoldDB" id="A0A392Q3E1"/>
<evidence type="ECO:0000313" key="3">
    <source>
        <dbReference type="Proteomes" id="UP000265520"/>
    </source>
</evidence>
<dbReference type="Proteomes" id="UP000265520">
    <property type="component" value="Unassembled WGS sequence"/>
</dbReference>
<evidence type="ECO:0000256" key="1">
    <source>
        <dbReference type="SAM" id="Phobius"/>
    </source>
</evidence>
<evidence type="ECO:0000313" key="2">
    <source>
        <dbReference type="EMBL" id="MCI18402.1"/>
    </source>
</evidence>
<keyword evidence="1" id="KW-1133">Transmembrane helix</keyword>
<dbReference type="EMBL" id="LXQA010109970">
    <property type="protein sequence ID" value="MCI18402.1"/>
    <property type="molecule type" value="Genomic_DNA"/>
</dbReference>
<comment type="caution">
    <text evidence="2">The sequence shown here is derived from an EMBL/GenBank/DDBJ whole genome shotgun (WGS) entry which is preliminary data.</text>
</comment>
<proteinExistence type="predicted"/>
<protein>
    <submittedName>
        <fullName evidence="2">Uncharacterized protein</fullName>
    </submittedName>
</protein>
<keyword evidence="3" id="KW-1185">Reference proteome</keyword>
<sequence length="51" mass="5528">IAPGWEMAVFLRRKVEEGIVLHRIIGIGMDAIAAGLFVGCLAVFVAFARKN</sequence>
<feature type="non-terminal residue" evidence="2">
    <location>
        <position position="1"/>
    </location>
</feature>